<dbReference type="SUPFAM" id="SSF50978">
    <property type="entry name" value="WD40 repeat-like"/>
    <property type="match status" value="1"/>
</dbReference>
<dbReference type="GeneID" id="36375425"/>
<dbReference type="EMBL" id="LN609528">
    <property type="protein sequence ID" value="CEF63060.1"/>
    <property type="molecule type" value="Genomic_DNA"/>
</dbReference>
<dbReference type="SMART" id="SM00320">
    <property type="entry name" value="WD40"/>
    <property type="match status" value="4"/>
</dbReference>
<dbReference type="WormBase" id="SRAE_1000132600">
    <property type="protein sequence ID" value="SRP12004"/>
    <property type="gene ID" value="WBGene00257930"/>
</dbReference>
<dbReference type="Proteomes" id="UP000035682">
    <property type="component" value="Unplaced"/>
</dbReference>
<name>A0A090KZV1_STRRB</name>
<dbReference type="GO" id="GO:0006970">
    <property type="term" value="P:response to osmotic stress"/>
    <property type="evidence" value="ECO:0007669"/>
    <property type="project" value="EnsemblMetazoa"/>
</dbReference>
<reference evidence="5" key="2">
    <citation type="submission" date="2020-12" db="UniProtKB">
        <authorList>
            <consortium name="WormBaseParasite"/>
        </authorList>
    </citation>
    <scope>IDENTIFICATION</scope>
</reference>
<evidence type="ECO:0000256" key="1">
    <source>
        <dbReference type="ARBA" id="ARBA00022574"/>
    </source>
</evidence>
<dbReference type="STRING" id="34506.A0A090KZV1"/>
<dbReference type="WBParaSite" id="SRAE_1000132600.1">
    <property type="protein sequence ID" value="SRAE_1000132600.1"/>
    <property type="gene ID" value="WBGene00257930"/>
</dbReference>
<dbReference type="PANTHER" id="PTHR19919">
    <property type="entry name" value="WD REPEAT CONTAINING PROTEIN"/>
    <property type="match status" value="1"/>
</dbReference>
<evidence type="ECO:0000256" key="2">
    <source>
        <dbReference type="ARBA" id="ARBA00022737"/>
    </source>
</evidence>
<evidence type="ECO:0000313" key="5">
    <source>
        <dbReference type="WBParaSite" id="SRAE_1000132600.1"/>
    </source>
</evidence>
<reference evidence="3 4" key="1">
    <citation type="submission" date="2014-09" db="EMBL/GenBank/DDBJ databases">
        <authorList>
            <person name="Martin A.A."/>
        </authorList>
    </citation>
    <scope>NUCLEOTIDE SEQUENCE</scope>
    <source>
        <strain evidence="4">ED321</strain>
        <strain evidence="3">ED321 Heterogonic</strain>
    </source>
</reference>
<keyword evidence="4" id="KW-1185">Reference proteome</keyword>
<evidence type="ECO:0000313" key="3">
    <source>
        <dbReference type="EMBL" id="CEF63060.1"/>
    </source>
</evidence>
<dbReference type="InterPro" id="IPR015943">
    <property type="entry name" value="WD40/YVTN_repeat-like_dom_sf"/>
</dbReference>
<dbReference type="InterPro" id="IPR001680">
    <property type="entry name" value="WD40_rpt"/>
</dbReference>
<dbReference type="InterPro" id="IPR045159">
    <property type="entry name" value="DCAF7-like"/>
</dbReference>
<dbReference type="GO" id="GO:0009408">
    <property type="term" value="P:response to heat"/>
    <property type="evidence" value="ECO:0007669"/>
    <property type="project" value="EnsemblMetazoa"/>
</dbReference>
<proteinExistence type="predicted"/>
<dbReference type="eggNOG" id="KOG0290">
    <property type="taxonomic scope" value="Eukaryota"/>
</dbReference>
<protein>
    <submittedName>
        <fullName evidence="3 5">LD15927p</fullName>
    </submittedName>
</protein>
<keyword evidence="2" id="KW-0677">Repeat</keyword>
<evidence type="ECO:0000313" key="4">
    <source>
        <dbReference type="Proteomes" id="UP000035682"/>
    </source>
</evidence>
<sequence>MQKSLDIPTPPIDLYHNGFDNEESIRNISESNNDKISPKHNYYLSQSINHNRETEEQCINSDIIKRKEIYTYSAPFNLYSAGWSFRSEPSYRFRLAVASFIEEYNNKVQIVQLNEETQQFHATATFDHPYPATKVIWIPDTKSTHRDLIATTGDYLRIWCVNQNNSVSLELLMNNNRSSEYCAPLTSCDWNEVDFSLIGTSSIDTTCTIWQVETQQPIFKTTQSQESHVRTQLIAHDQEVYDISFSRLGSGRDIFGSVGADGSLRMFDLRHMEYSTIVYEDPYRIPLLRLSWNKQDPNYLATFSKDCYYVTILDVRVPSIPVAKLENNKAFINGISWAPHSSCHLSTGFGIQALIWDIHQMPKPIEDPILAYAADGMIEQIHWSASMTDWISICYDNNLQLLRV</sequence>
<evidence type="ECO:0000313" key="6">
    <source>
        <dbReference type="WormBase" id="SRAE_1000132600"/>
    </source>
</evidence>
<dbReference type="RefSeq" id="XP_024502262.1">
    <property type="nucleotide sequence ID" value="XM_024648267.1"/>
</dbReference>
<dbReference type="OMA" id="TIAMDAC"/>
<accession>A0A090KZV1</accession>
<keyword evidence="1" id="KW-0853">WD repeat</keyword>
<dbReference type="AlphaFoldDB" id="A0A090KZV1"/>
<dbReference type="OrthoDB" id="24670at2759"/>
<gene>
    <name evidence="3 5 6" type="ORF">SRAE_1000132600</name>
</gene>
<dbReference type="Gene3D" id="2.130.10.10">
    <property type="entry name" value="YVTN repeat-like/Quinoprotein amine dehydrogenase"/>
    <property type="match status" value="1"/>
</dbReference>
<organism evidence="3">
    <name type="scientific">Strongyloides ratti</name>
    <name type="common">Parasitic roundworm</name>
    <dbReference type="NCBI Taxonomy" id="34506"/>
    <lineage>
        <taxon>Eukaryota</taxon>
        <taxon>Metazoa</taxon>
        <taxon>Ecdysozoa</taxon>
        <taxon>Nematoda</taxon>
        <taxon>Chromadorea</taxon>
        <taxon>Rhabditida</taxon>
        <taxon>Tylenchina</taxon>
        <taxon>Panagrolaimomorpha</taxon>
        <taxon>Strongyloidoidea</taxon>
        <taxon>Strongyloididae</taxon>
        <taxon>Strongyloides</taxon>
    </lineage>
</organism>
<dbReference type="CTD" id="36375425"/>
<dbReference type="InterPro" id="IPR036322">
    <property type="entry name" value="WD40_repeat_dom_sf"/>
</dbReference>